<dbReference type="PIRSF" id="PIRSF036402">
    <property type="entry name" value="Ureas_acces_UreE"/>
    <property type="match status" value="1"/>
</dbReference>
<dbReference type="Gene3D" id="2.60.260.20">
    <property type="entry name" value="Urease metallochaperone UreE, N-terminal domain"/>
    <property type="match status" value="1"/>
</dbReference>
<dbReference type="Gene3D" id="3.30.70.790">
    <property type="entry name" value="UreE, C-terminal domain"/>
    <property type="match status" value="1"/>
</dbReference>
<evidence type="ECO:0000256" key="2">
    <source>
        <dbReference type="ARBA" id="ARBA00022490"/>
    </source>
</evidence>
<reference evidence="7 8" key="1">
    <citation type="submission" date="2020-10" db="EMBL/GenBank/DDBJ databases">
        <authorList>
            <person name="Castelo-Branco R."/>
            <person name="Eusebio N."/>
            <person name="Adriana R."/>
            <person name="Vieira A."/>
            <person name="Brugerolle De Fraissinette N."/>
            <person name="Rezende De Castro R."/>
            <person name="Schneider M.P."/>
            <person name="Vasconcelos V."/>
            <person name="Leao P.N."/>
        </authorList>
    </citation>
    <scope>NUCLEOTIDE SEQUENCE [LARGE SCALE GENOMIC DNA]</scope>
    <source>
        <strain evidence="7 8">LEGE 00031</strain>
    </source>
</reference>
<dbReference type="InterPro" id="IPR004029">
    <property type="entry name" value="UreE_N"/>
</dbReference>
<keyword evidence="8" id="KW-1185">Reference proteome</keyword>
<feature type="domain" description="UreE urease accessory N-terminal" evidence="6">
    <location>
        <begin position="1"/>
        <end position="65"/>
    </location>
</feature>
<dbReference type="CDD" id="cd00571">
    <property type="entry name" value="UreE"/>
    <property type="match status" value="1"/>
</dbReference>
<dbReference type="SUPFAM" id="SSF69287">
    <property type="entry name" value="Urease metallochaperone UreE, N-terminal domain"/>
    <property type="match status" value="1"/>
</dbReference>
<organism evidence="7 8">
    <name type="scientific">Synechocystis salina LEGE 00031</name>
    <dbReference type="NCBI Taxonomy" id="1828736"/>
    <lineage>
        <taxon>Bacteria</taxon>
        <taxon>Bacillati</taxon>
        <taxon>Cyanobacteriota</taxon>
        <taxon>Cyanophyceae</taxon>
        <taxon>Synechococcales</taxon>
        <taxon>Merismopediaceae</taxon>
        <taxon>Synechocystis</taxon>
    </lineage>
</organism>
<comment type="function">
    <text evidence="5">Involved in urease metallocenter assembly. Binds nickel. Probably functions as a nickel donor during metallocenter assembly.</text>
</comment>
<evidence type="ECO:0000313" key="7">
    <source>
        <dbReference type="EMBL" id="MBE9253004.1"/>
    </source>
</evidence>
<protein>
    <recommendedName>
        <fullName evidence="5">Urease accessory protein UreE</fullName>
    </recommendedName>
</protein>
<dbReference type="SMART" id="SM00988">
    <property type="entry name" value="UreE_N"/>
    <property type="match status" value="1"/>
</dbReference>
<dbReference type="Pfam" id="PF05194">
    <property type="entry name" value="UreE_C"/>
    <property type="match status" value="1"/>
</dbReference>
<name>A0ABR9VNT5_9SYNC</name>
<dbReference type="InterPro" id="IPR012406">
    <property type="entry name" value="UreE"/>
</dbReference>
<evidence type="ECO:0000259" key="6">
    <source>
        <dbReference type="SMART" id="SM00988"/>
    </source>
</evidence>
<keyword evidence="4 5" id="KW-0143">Chaperone</keyword>
<comment type="caution">
    <text evidence="7">The sequence shown here is derived from an EMBL/GenBank/DDBJ whole genome shotgun (WGS) entry which is preliminary data.</text>
</comment>
<dbReference type="HAMAP" id="MF_00822">
    <property type="entry name" value="UreE"/>
    <property type="match status" value="1"/>
</dbReference>
<evidence type="ECO:0000256" key="4">
    <source>
        <dbReference type="ARBA" id="ARBA00023186"/>
    </source>
</evidence>
<gene>
    <name evidence="5" type="primary">ureE</name>
    <name evidence="7" type="ORF">IQ217_03840</name>
</gene>
<proteinExistence type="inferred from homology"/>
<comment type="similarity">
    <text evidence="5">Belongs to the UreE family.</text>
</comment>
<dbReference type="EMBL" id="JADEVV010000007">
    <property type="protein sequence ID" value="MBE9253004.1"/>
    <property type="molecule type" value="Genomic_DNA"/>
</dbReference>
<evidence type="ECO:0000313" key="8">
    <source>
        <dbReference type="Proteomes" id="UP000658720"/>
    </source>
</evidence>
<accession>A0ABR9VNT5</accession>
<dbReference type="RefSeq" id="WP_194018968.1">
    <property type="nucleotide sequence ID" value="NZ_JADEVV010000007.1"/>
</dbReference>
<keyword evidence="3 5" id="KW-0533">Nickel</keyword>
<dbReference type="SUPFAM" id="SSF69737">
    <property type="entry name" value="Urease metallochaperone UreE, C-terminal domain"/>
    <property type="match status" value="1"/>
</dbReference>
<evidence type="ECO:0000256" key="5">
    <source>
        <dbReference type="HAMAP-Rule" id="MF_00822"/>
    </source>
</evidence>
<evidence type="ECO:0000256" key="3">
    <source>
        <dbReference type="ARBA" id="ARBA00022596"/>
    </source>
</evidence>
<dbReference type="InterPro" id="IPR036118">
    <property type="entry name" value="UreE_N_sf"/>
</dbReference>
<keyword evidence="2 5" id="KW-0963">Cytoplasm</keyword>
<evidence type="ECO:0000256" key="1">
    <source>
        <dbReference type="ARBA" id="ARBA00004496"/>
    </source>
</evidence>
<sequence length="142" mass="15835">MVIFDRRLEKVPDATTWEIPLTAEERSRTRYRFDKLGFPALFIQLPRGSFLHPGDCLGSPTGETLAILAAAEPLLHVTSGDRLTLLKAAYHLGNRHVPLEVNLDYLRLAPDPVLADMLGSLGVNVEEITAPFFPERGAFHHH</sequence>
<dbReference type="Proteomes" id="UP000658720">
    <property type="component" value="Unassembled WGS sequence"/>
</dbReference>
<dbReference type="InterPro" id="IPR007864">
    <property type="entry name" value="UreE_C_dom"/>
</dbReference>
<dbReference type="Pfam" id="PF02814">
    <property type="entry name" value="UreE_N"/>
    <property type="match status" value="1"/>
</dbReference>
<comment type="subcellular location">
    <subcellularLocation>
        <location evidence="1 5">Cytoplasm</location>
    </subcellularLocation>
</comment>